<keyword evidence="3" id="KW-1185">Reference proteome</keyword>
<protein>
    <submittedName>
        <fullName evidence="2">Uncharacterized protein</fullName>
    </submittedName>
</protein>
<accession>A0A0C3C3Q6</accession>
<reference evidence="2 3" key="1">
    <citation type="submission" date="2014-04" db="EMBL/GenBank/DDBJ databases">
        <authorList>
            <consortium name="DOE Joint Genome Institute"/>
            <person name="Kuo A."/>
            <person name="Gay G."/>
            <person name="Dore J."/>
            <person name="Kohler A."/>
            <person name="Nagy L.G."/>
            <person name="Floudas D."/>
            <person name="Copeland A."/>
            <person name="Barry K.W."/>
            <person name="Cichocki N."/>
            <person name="Veneault-Fourrey C."/>
            <person name="LaButti K."/>
            <person name="Lindquist E.A."/>
            <person name="Lipzen A."/>
            <person name="Lundell T."/>
            <person name="Morin E."/>
            <person name="Murat C."/>
            <person name="Sun H."/>
            <person name="Tunlid A."/>
            <person name="Henrissat B."/>
            <person name="Grigoriev I.V."/>
            <person name="Hibbett D.S."/>
            <person name="Martin F."/>
            <person name="Nordberg H.P."/>
            <person name="Cantor M.N."/>
            <person name="Hua S.X."/>
        </authorList>
    </citation>
    <scope>NUCLEOTIDE SEQUENCE [LARGE SCALE GENOMIC DNA]</scope>
    <source>
        <strain evidence="3">h7</strain>
    </source>
</reference>
<dbReference type="HOGENOM" id="CLU_2277846_0_0_1"/>
<proteinExistence type="predicted"/>
<keyword evidence="1" id="KW-1133">Transmembrane helix</keyword>
<keyword evidence="1" id="KW-0472">Membrane</keyword>
<dbReference type="EMBL" id="KN831788">
    <property type="protein sequence ID" value="KIM38909.1"/>
    <property type="molecule type" value="Genomic_DNA"/>
</dbReference>
<keyword evidence="1" id="KW-0812">Transmembrane</keyword>
<dbReference type="AlphaFoldDB" id="A0A0C3C3Q6"/>
<evidence type="ECO:0000313" key="3">
    <source>
        <dbReference type="Proteomes" id="UP000053424"/>
    </source>
</evidence>
<evidence type="ECO:0000256" key="1">
    <source>
        <dbReference type="SAM" id="Phobius"/>
    </source>
</evidence>
<sequence length="102" mass="11689">MIRMVMMVLARYRHFPEACFGLHFARGLGGPMYFYSFQRRSFTLAALLLVMVSRNDPIQYLGSCIVRAIKSVFYPACEVVLYIYLIFPAISSMITSRPHLGV</sequence>
<reference evidence="3" key="2">
    <citation type="submission" date="2015-01" db="EMBL/GenBank/DDBJ databases">
        <title>Evolutionary Origins and Diversification of the Mycorrhizal Mutualists.</title>
        <authorList>
            <consortium name="DOE Joint Genome Institute"/>
            <consortium name="Mycorrhizal Genomics Consortium"/>
            <person name="Kohler A."/>
            <person name="Kuo A."/>
            <person name="Nagy L.G."/>
            <person name="Floudas D."/>
            <person name="Copeland A."/>
            <person name="Barry K.W."/>
            <person name="Cichocki N."/>
            <person name="Veneault-Fourrey C."/>
            <person name="LaButti K."/>
            <person name="Lindquist E.A."/>
            <person name="Lipzen A."/>
            <person name="Lundell T."/>
            <person name="Morin E."/>
            <person name="Murat C."/>
            <person name="Riley R."/>
            <person name="Ohm R."/>
            <person name="Sun H."/>
            <person name="Tunlid A."/>
            <person name="Henrissat B."/>
            <person name="Grigoriev I.V."/>
            <person name="Hibbett D.S."/>
            <person name="Martin F."/>
        </authorList>
    </citation>
    <scope>NUCLEOTIDE SEQUENCE [LARGE SCALE GENOMIC DNA]</scope>
    <source>
        <strain evidence="3">h7</strain>
    </source>
</reference>
<organism evidence="2 3">
    <name type="scientific">Hebeloma cylindrosporum</name>
    <dbReference type="NCBI Taxonomy" id="76867"/>
    <lineage>
        <taxon>Eukaryota</taxon>
        <taxon>Fungi</taxon>
        <taxon>Dikarya</taxon>
        <taxon>Basidiomycota</taxon>
        <taxon>Agaricomycotina</taxon>
        <taxon>Agaricomycetes</taxon>
        <taxon>Agaricomycetidae</taxon>
        <taxon>Agaricales</taxon>
        <taxon>Agaricineae</taxon>
        <taxon>Hymenogastraceae</taxon>
        <taxon>Hebeloma</taxon>
    </lineage>
</organism>
<feature type="transmembrane region" description="Helical" evidence="1">
    <location>
        <begin position="71"/>
        <end position="90"/>
    </location>
</feature>
<evidence type="ECO:0000313" key="2">
    <source>
        <dbReference type="EMBL" id="KIM38909.1"/>
    </source>
</evidence>
<name>A0A0C3C3Q6_HEBCY</name>
<gene>
    <name evidence="2" type="ORF">M413DRAFT_239186</name>
</gene>
<dbReference type="Proteomes" id="UP000053424">
    <property type="component" value="Unassembled WGS sequence"/>
</dbReference>